<comment type="similarity">
    <text evidence="1 2">Belongs to the Cu-Zn superoxide dismutase family.</text>
</comment>
<gene>
    <name evidence="5" type="ORF">LZC95_32635</name>
</gene>
<reference evidence="5 6" key="1">
    <citation type="submission" date="2021-12" db="EMBL/GenBank/DDBJ databases">
        <title>Discovery of the Pendulisporaceae a myxobacterial family with distinct sporulation behavior and unique specialized metabolism.</title>
        <authorList>
            <person name="Garcia R."/>
            <person name="Popoff A."/>
            <person name="Bader C.D."/>
            <person name="Loehr J."/>
            <person name="Walesch S."/>
            <person name="Walt C."/>
            <person name="Boldt J."/>
            <person name="Bunk B."/>
            <person name="Haeckl F.J.F.P.J."/>
            <person name="Gunesch A.P."/>
            <person name="Birkelbach J."/>
            <person name="Nuebel U."/>
            <person name="Pietschmann T."/>
            <person name="Bach T."/>
            <person name="Mueller R."/>
        </authorList>
    </citation>
    <scope>NUCLEOTIDE SEQUENCE [LARGE SCALE GENOMIC DNA]</scope>
    <source>
        <strain evidence="5 6">MSr12523</strain>
    </source>
</reference>
<dbReference type="InterPro" id="IPR018152">
    <property type="entry name" value="SOD_Cu/Zn_BS"/>
</dbReference>
<dbReference type="InterPro" id="IPR001424">
    <property type="entry name" value="SOD_Cu_Zn_dom"/>
</dbReference>
<dbReference type="InterPro" id="IPR024134">
    <property type="entry name" value="SOD_Cu/Zn_/chaperone"/>
</dbReference>
<protein>
    <recommendedName>
        <fullName evidence="2">Superoxide dismutase [Cu-Zn]</fullName>
        <ecNumber evidence="2">1.15.1.1</ecNumber>
    </recommendedName>
</protein>
<keyword evidence="3" id="KW-0732">Signal</keyword>
<keyword evidence="6" id="KW-1185">Reference proteome</keyword>
<evidence type="ECO:0000256" key="2">
    <source>
        <dbReference type="RuleBase" id="RU000393"/>
    </source>
</evidence>
<keyword evidence="2" id="KW-0479">Metal-binding</keyword>
<evidence type="ECO:0000313" key="6">
    <source>
        <dbReference type="Proteomes" id="UP001379533"/>
    </source>
</evidence>
<dbReference type="InterPro" id="IPR036423">
    <property type="entry name" value="SOD-like_Cu/Zn_dom_sf"/>
</dbReference>
<dbReference type="Proteomes" id="UP001379533">
    <property type="component" value="Chromosome"/>
</dbReference>
<evidence type="ECO:0000313" key="5">
    <source>
        <dbReference type="EMBL" id="WXA91191.1"/>
    </source>
</evidence>
<dbReference type="Gene3D" id="2.60.40.200">
    <property type="entry name" value="Superoxide dismutase, copper/zinc binding domain"/>
    <property type="match status" value="1"/>
</dbReference>
<dbReference type="EC" id="1.15.1.1" evidence="2"/>
<feature type="domain" description="Superoxide dismutase copper/zinc binding" evidence="4">
    <location>
        <begin position="53"/>
        <end position="192"/>
    </location>
</feature>
<dbReference type="RefSeq" id="WP_394841811.1">
    <property type="nucleotide sequence ID" value="NZ_CP089982.1"/>
</dbReference>
<comment type="catalytic activity">
    <reaction evidence="2">
        <text>2 superoxide + 2 H(+) = H2O2 + O2</text>
        <dbReference type="Rhea" id="RHEA:20696"/>
        <dbReference type="ChEBI" id="CHEBI:15378"/>
        <dbReference type="ChEBI" id="CHEBI:15379"/>
        <dbReference type="ChEBI" id="CHEBI:16240"/>
        <dbReference type="ChEBI" id="CHEBI:18421"/>
        <dbReference type="EC" id="1.15.1.1"/>
    </reaction>
</comment>
<keyword evidence="2" id="KW-0862">Zinc</keyword>
<accession>A0ABZ2K4B1</accession>
<comment type="function">
    <text evidence="2">Destroys radicals which are normally produced within the cells and which are toxic to biological systems.</text>
</comment>
<dbReference type="Pfam" id="PF00080">
    <property type="entry name" value="Sod_Cu"/>
    <property type="match status" value="1"/>
</dbReference>
<dbReference type="PROSITE" id="PS00332">
    <property type="entry name" value="SOD_CU_ZN_2"/>
    <property type="match status" value="1"/>
</dbReference>
<organism evidence="5 6">
    <name type="scientific">Pendulispora brunnea</name>
    <dbReference type="NCBI Taxonomy" id="2905690"/>
    <lineage>
        <taxon>Bacteria</taxon>
        <taxon>Pseudomonadati</taxon>
        <taxon>Myxococcota</taxon>
        <taxon>Myxococcia</taxon>
        <taxon>Myxococcales</taxon>
        <taxon>Sorangiineae</taxon>
        <taxon>Pendulisporaceae</taxon>
        <taxon>Pendulispora</taxon>
    </lineage>
</organism>
<proteinExistence type="inferred from homology"/>
<keyword evidence="2" id="KW-0560">Oxidoreductase</keyword>
<dbReference type="SUPFAM" id="SSF49329">
    <property type="entry name" value="Cu,Zn superoxide dismutase-like"/>
    <property type="match status" value="1"/>
</dbReference>
<comment type="cofactor">
    <cofactor evidence="2">
        <name>Zn(2+)</name>
        <dbReference type="ChEBI" id="CHEBI:29105"/>
    </cofactor>
    <text evidence="2">Binds 1 zinc ion per subunit.</text>
</comment>
<name>A0ABZ2K4B1_9BACT</name>
<comment type="cofactor">
    <cofactor evidence="2">
        <name>Cu cation</name>
        <dbReference type="ChEBI" id="CHEBI:23378"/>
    </cofactor>
    <text evidence="2">Binds 1 copper ion per subunit.</text>
</comment>
<dbReference type="PANTHER" id="PTHR10003">
    <property type="entry name" value="SUPEROXIDE DISMUTASE CU-ZN -RELATED"/>
    <property type="match status" value="1"/>
</dbReference>
<evidence type="ECO:0000256" key="3">
    <source>
        <dbReference type="SAM" id="SignalP"/>
    </source>
</evidence>
<dbReference type="EMBL" id="CP089982">
    <property type="protein sequence ID" value="WXA91191.1"/>
    <property type="molecule type" value="Genomic_DNA"/>
</dbReference>
<evidence type="ECO:0000259" key="4">
    <source>
        <dbReference type="Pfam" id="PF00080"/>
    </source>
</evidence>
<keyword evidence="2" id="KW-0186">Copper</keyword>
<evidence type="ECO:0000256" key="1">
    <source>
        <dbReference type="ARBA" id="ARBA00010457"/>
    </source>
</evidence>
<sequence>MYGYWIKAAVASILACVGVSSLVLNACSSDDDTPARYKAHADIRPTSEATQLQGTATFTEENGETTVVVNIERALPPGSAGPRGLHIHQNDNCNASTGDAGAVPAGGAGGHWNPTDSAHGYPTSTGHHVGDLGNIEIKADGTGTLTYKSKEFRVKEGGMSVVGHAIVFHQQTDDGVSQPVGNAGARPGCGVIVKD</sequence>
<feature type="signal peptide" evidence="3">
    <location>
        <begin position="1"/>
        <end position="26"/>
    </location>
</feature>
<feature type="chain" id="PRO_5047039294" description="Superoxide dismutase [Cu-Zn]" evidence="3">
    <location>
        <begin position="27"/>
        <end position="195"/>
    </location>
</feature>